<dbReference type="GO" id="GO:0003729">
    <property type="term" value="F:mRNA binding"/>
    <property type="evidence" value="ECO:0007669"/>
    <property type="project" value="UniProtKB-ARBA"/>
</dbReference>
<dbReference type="InterPro" id="IPR000504">
    <property type="entry name" value="RRM_dom"/>
</dbReference>
<dbReference type="EMBL" id="CH954181">
    <property type="protein sequence ID" value="EDV49030.1"/>
    <property type="molecule type" value="Genomic_DNA"/>
</dbReference>
<protein>
    <submittedName>
        <fullName evidence="6">GG16933</fullName>
    </submittedName>
</protein>
<evidence type="ECO:0000256" key="2">
    <source>
        <dbReference type="ARBA" id="ARBA00022884"/>
    </source>
</evidence>
<sequence length="255" mass="29084">MSTQGSTNQTLSWGYVGSETFQTGSPVPPPISFPYSQDQTNLILNYLPQDMTESEVRRLFSKFGEIRKAKIIRHRLTGISCCYGFVDYVSARQAAAAQSSMDGYETRGKRLKVAFARPSEDQSRNSNLYVANLPTHLDERKVRELFAVYGIVLDVNLLRHKFNRTSRGVAFVHFKHWRDAEMAKYGMDRHMIEGAFRPLAVKFVDRPPKDSPARGTGPTHNGLHFKLRGKAFPSTSKRRQERDDHPESKRSRDSD</sequence>
<accession>B3P3S4</accession>
<dbReference type="SUPFAM" id="SSF54928">
    <property type="entry name" value="RNA-binding domain, RBD"/>
    <property type="match status" value="2"/>
</dbReference>
<feature type="compositionally biased region" description="Basic and acidic residues" evidence="4">
    <location>
        <begin position="238"/>
        <end position="255"/>
    </location>
</feature>
<name>B3P3S4_DROER</name>
<dbReference type="OrthoDB" id="266020at2759"/>
<dbReference type="GO" id="GO:0000791">
    <property type="term" value="C:euchromatin"/>
    <property type="evidence" value="ECO:0007669"/>
    <property type="project" value="EnsemblMetazoa"/>
</dbReference>
<dbReference type="PRINTS" id="PR00961">
    <property type="entry name" value="HUDSXLRNA"/>
</dbReference>
<keyword evidence="2 3" id="KW-0694">RNA-binding</keyword>
<dbReference type="SMART" id="SM00360">
    <property type="entry name" value="RRM"/>
    <property type="match status" value="2"/>
</dbReference>
<reference evidence="6 7" key="1">
    <citation type="journal article" date="2007" name="Nature">
        <title>Evolution of genes and genomes on the Drosophila phylogeny.</title>
        <authorList>
            <consortium name="Drosophila 12 Genomes Consortium"/>
            <person name="Clark A.G."/>
            <person name="Eisen M.B."/>
            <person name="Smith D.R."/>
            <person name="Bergman C.M."/>
            <person name="Oliver B."/>
            <person name="Markow T.A."/>
            <person name="Kaufman T.C."/>
            <person name="Kellis M."/>
            <person name="Gelbart W."/>
            <person name="Iyer V.N."/>
            <person name="Pollard D.A."/>
            <person name="Sackton T.B."/>
            <person name="Larracuente A.M."/>
            <person name="Singh N.D."/>
            <person name="Abad J.P."/>
            <person name="Abt D.N."/>
            <person name="Adryan B."/>
            <person name="Aguade M."/>
            <person name="Akashi H."/>
            <person name="Anderson W.W."/>
            <person name="Aquadro C.F."/>
            <person name="Ardell D.H."/>
            <person name="Arguello R."/>
            <person name="Artieri C.G."/>
            <person name="Barbash D.A."/>
            <person name="Barker D."/>
            <person name="Barsanti P."/>
            <person name="Batterham P."/>
            <person name="Batzoglou S."/>
            <person name="Begun D."/>
            <person name="Bhutkar A."/>
            <person name="Blanco E."/>
            <person name="Bosak S.A."/>
            <person name="Bradley R.K."/>
            <person name="Brand A.D."/>
            <person name="Brent M.R."/>
            <person name="Brooks A.N."/>
            <person name="Brown R.H."/>
            <person name="Butlin R.K."/>
            <person name="Caggese C."/>
            <person name="Calvi B.R."/>
            <person name="Bernardo de Carvalho A."/>
            <person name="Caspi A."/>
            <person name="Castrezana S."/>
            <person name="Celniker S.E."/>
            <person name="Chang J.L."/>
            <person name="Chapple C."/>
            <person name="Chatterji S."/>
            <person name="Chinwalla A."/>
            <person name="Civetta A."/>
            <person name="Clifton S.W."/>
            <person name="Comeron J.M."/>
            <person name="Costello J.C."/>
            <person name="Coyne J.A."/>
            <person name="Daub J."/>
            <person name="David R.G."/>
            <person name="Delcher A.L."/>
            <person name="Delehaunty K."/>
            <person name="Do C.B."/>
            <person name="Ebling H."/>
            <person name="Edwards K."/>
            <person name="Eickbush T."/>
            <person name="Evans J.D."/>
            <person name="Filipski A."/>
            <person name="Findeiss S."/>
            <person name="Freyhult E."/>
            <person name="Fulton L."/>
            <person name="Fulton R."/>
            <person name="Garcia A.C."/>
            <person name="Gardiner A."/>
            <person name="Garfield D.A."/>
            <person name="Garvin B.E."/>
            <person name="Gibson G."/>
            <person name="Gilbert D."/>
            <person name="Gnerre S."/>
            <person name="Godfrey J."/>
            <person name="Good R."/>
            <person name="Gotea V."/>
            <person name="Gravely B."/>
            <person name="Greenberg A.J."/>
            <person name="Griffiths-Jones S."/>
            <person name="Gross S."/>
            <person name="Guigo R."/>
            <person name="Gustafson E.A."/>
            <person name="Haerty W."/>
            <person name="Hahn M.W."/>
            <person name="Halligan D.L."/>
            <person name="Halpern A.L."/>
            <person name="Halter G.M."/>
            <person name="Han M.V."/>
            <person name="Heger A."/>
            <person name="Hillier L."/>
            <person name="Hinrichs A.S."/>
            <person name="Holmes I."/>
            <person name="Hoskins R.A."/>
            <person name="Hubisz M.J."/>
            <person name="Hultmark D."/>
            <person name="Huntley M.A."/>
            <person name="Jaffe D.B."/>
            <person name="Jagadeeshan S."/>
            <person name="Jeck W.R."/>
            <person name="Johnson J."/>
            <person name="Jones C.D."/>
            <person name="Jordan W.C."/>
            <person name="Karpen G.H."/>
            <person name="Kataoka E."/>
            <person name="Keightley P.D."/>
            <person name="Kheradpour P."/>
            <person name="Kirkness E.F."/>
            <person name="Koerich L.B."/>
            <person name="Kristiansen K."/>
            <person name="Kudrna D."/>
            <person name="Kulathinal R.J."/>
            <person name="Kumar S."/>
            <person name="Kwok R."/>
            <person name="Lander E."/>
            <person name="Langley C.H."/>
            <person name="Lapoint R."/>
            <person name="Lazzaro B.P."/>
            <person name="Lee S.J."/>
            <person name="Levesque L."/>
            <person name="Li R."/>
            <person name="Lin C.F."/>
            <person name="Lin M.F."/>
            <person name="Lindblad-Toh K."/>
            <person name="Llopart A."/>
            <person name="Long M."/>
            <person name="Low L."/>
            <person name="Lozovsky E."/>
            <person name="Lu J."/>
            <person name="Luo M."/>
            <person name="Machado C.A."/>
            <person name="Makalowski W."/>
            <person name="Marzo M."/>
            <person name="Matsuda M."/>
            <person name="Matzkin L."/>
            <person name="McAllister B."/>
            <person name="McBride C.S."/>
            <person name="McKernan B."/>
            <person name="McKernan K."/>
            <person name="Mendez-Lago M."/>
            <person name="Minx P."/>
            <person name="Mollenhauer M.U."/>
            <person name="Montooth K."/>
            <person name="Mount S.M."/>
            <person name="Mu X."/>
            <person name="Myers E."/>
            <person name="Negre B."/>
            <person name="Newfeld S."/>
            <person name="Nielsen R."/>
            <person name="Noor M.A."/>
            <person name="O'Grady P."/>
            <person name="Pachter L."/>
            <person name="Papaceit M."/>
            <person name="Parisi M.J."/>
            <person name="Parisi M."/>
            <person name="Parts L."/>
            <person name="Pedersen J.S."/>
            <person name="Pesole G."/>
            <person name="Phillippy A.M."/>
            <person name="Ponting C.P."/>
            <person name="Pop M."/>
            <person name="Porcelli D."/>
            <person name="Powell J.R."/>
            <person name="Prohaska S."/>
            <person name="Pruitt K."/>
            <person name="Puig M."/>
            <person name="Quesneville H."/>
            <person name="Ram K.R."/>
            <person name="Rand D."/>
            <person name="Rasmussen M.D."/>
            <person name="Reed L.K."/>
            <person name="Reenan R."/>
            <person name="Reily A."/>
            <person name="Remington K.A."/>
            <person name="Rieger T.T."/>
            <person name="Ritchie M.G."/>
            <person name="Robin C."/>
            <person name="Rogers Y.H."/>
            <person name="Rohde C."/>
            <person name="Rozas J."/>
            <person name="Rubenfield M.J."/>
            <person name="Ruiz A."/>
            <person name="Russo S."/>
            <person name="Salzberg S.L."/>
            <person name="Sanchez-Gracia A."/>
            <person name="Saranga D.J."/>
            <person name="Sato H."/>
            <person name="Schaeffer S.W."/>
            <person name="Schatz M.C."/>
            <person name="Schlenke T."/>
            <person name="Schwartz R."/>
            <person name="Segarra C."/>
            <person name="Singh R.S."/>
            <person name="Sirot L."/>
            <person name="Sirota M."/>
            <person name="Sisneros N.B."/>
            <person name="Smith C.D."/>
            <person name="Smith T.F."/>
            <person name="Spieth J."/>
            <person name="Stage D.E."/>
            <person name="Stark A."/>
            <person name="Stephan W."/>
            <person name="Strausberg R.L."/>
            <person name="Strempel S."/>
            <person name="Sturgill D."/>
            <person name="Sutton G."/>
            <person name="Sutton G.G."/>
            <person name="Tao W."/>
            <person name="Teichmann S."/>
            <person name="Tobari Y.N."/>
            <person name="Tomimura Y."/>
            <person name="Tsolas J.M."/>
            <person name="Valente V.L."/>
            <person name="Venter E."/>
            <person name="Venter J.C."/>
            <person name="Vicario S."/>
            <person name="Vieira F.G."/>
            <person name="Vilella A.J."/>
            <person name="Villasante A."/>
            <person name="Walenz B."/>
            <person name="Wang J."/>
            <person name="Wasserman M."/>
            <person name="Watts T."/>
            <person name="Wilson D."/>
            <person name="Wilson R.K."/>
            <person name="Wing R.A."/>
            <person name="Wolfner M.F."/>
            <person name="Wong A."/>
            <person name="Wong G.K."/>
            <person name="Wu C.I."/>
            <person name="Wu G."/>
            <person name="Yamamoto D."/>
            <person name="Yang H.P."/>
            <person name="Yang S.P."/>
            <person name="Yorke J.A."/>
            <person name="Yoshida K."/>
            <person name="Zdobnov E."/>
            <person name="Zhang P."/>
            <person name="Zhang Y."/>
            <person name="Zimin A.V."/>
            <person name="Baldwin J."/>
            <person name="Abdouelleil A."/>
            <person name="Abdulkadir J."/>
            <person name="Abebe A."/>
            <person name="Abera B."/>
            <person name="Abreu J."/>
            <person name="Acer S.C."/>
            <person name="Aftuck L."/>
            <person name="Alexander A."/>
            <person name="An P."/>
            <person name="Anderson E."/>
            <person name="Anderson S."/>
            <person name="Arachi H."/>
            <person name="Azer M."/>
            <person name="Bachantsang P."/>
            <person name="Barry A."/>
            <person name="Bayul T."/>
            <person name="Berlin A."/>
            <person name="Bessette D."/>
            <person name="Bloom T."/>
            <person name="Blye J."/>
            <person name="Boguslavskiy L."/>
            <person name="Bonnet C."/>
            <person name="Boukhgalter B."/>
            <person name="Bourzgui I."/>
            <person name="Brown A."/>
            <person name="Cahill P."/>
            <person name="Channer S."/>
            <person name="Cheshatsang Y."/>
            <person name="Chuda L."/>
            <person name="Citroen M."/>
            <person name="Collymore A."/>
            <person name="Cooke P."/>
            <person name="Costello M."/>
            <person name="D'Aco K."/>
            <person name="Daza R."/>
            <person name="De Haan G."/>
            <person name="DeGray S."/>
            <person name="DeMaso C."/>
            <person name="Dhargay N."/>
            <person name="Dooley K."/>
            <person name="Dooley E."/>
            <person name="Doricent M."/>
            <person name="Dorje P."/>
            <person name="Dorjee K."/>
            <person name="Dupes A."/>
            <person name="Elong R."/>
            <person name="Falk J."/>
            <person name="Farina A."/>
            <person name="Faro S."/>
            <person name="Ferguson D."/>
            <person name="Fisher S."/>
            <person name="Foley C.D."/>
            <person name="Franke A."/>
            <person name="Friedrich D."/>
            <person name="Gadbois L."/>
            <person name="Gearin G."/>
            <person name="Gearin C.R."/>
            <person name="Giannoukos G."/>
            <person name="Goode T."/>
            <person name="Graham J."/>
            <person name="Grandbois E."/>
            <person name="Grewal S."/>
            <person name="Gyaltsen K."/>
            <person name="Hafez N."/>
            <person name="Hagos B."/>
            <person name="Hall J."/>
            <person name="Henson C."/>
            <person name="Hollinger A."/>
            <person name="Honan T."/>
            <person name="Huard M.D."/>
            <person name="Hughes L."/>
            <person name="Hurhula B."/>
            <person name="Husby M.E."/>
            <person name="Kamat A."/>
            <person name="Kanga B."/>
            <person name="Kashin S."/>
            <person name="Khazanovich D."/>
            <person name="Kisner P."/>
            <person name="Lance K."/>
            <person name="Lara M."/>
            <person name="Lee W."/>
            <person name="Lennon N."/>
            <person name="Letendre F."/>
            <person name="LeVine R."/>
            <person name="Lipovsky A."/>
            <person name="Liu X."/>
            <person name="Liu J."/>
            <person name="Liu S."/>
            <person name="Lokyitsang T."/>
            <person name="Lokyitsang Y."/>
            <person name="Lubonja R."/>
            <person name="Lui A."/>
            <person name="MacDonald P."/>
            <person name="Magnisalis V."/>
            <person name="Maru K."/>
            <person name="Matthews C."/>
            <person name="McCusker W."/>
            <person name="McDonough S."/>
            <person name="Mehta T."/>
            <person name="Meldrim J."/>
            <person name="Meneus L."/>
            <person name="Mihai O."/>
            <person name="Mihalev A."/>
            <person name="Mihova T."/>
            <person name="Mittelman R."/>
            <person name="Mlenga V."/>
            <person name="Montmayeur A."/>
            <person name="Mulrain L."/>
            <person name="Navidi A."/>
            <person name="Naylor J."/>
            <person name="Negash T."/>
            <person name="Nguyen T."/>
            <person name="Nguyen N."/>
            <person name="Nicol R."/>
            <person name="Norbu C."/>
            <person name="Norbu N."/>
            <person name="Novod N."/>
            <person name="O'Neill B."/>
            <person name="Osman S."/>
            <person name="Markiewicz E."/>
            <person name="Oyono O.L."/>
            <person name="Patti C."/>
            <person name="Phunkhang P."/>
            <person name="Pierre F."/>
            <person name="Priest M."/>
            <person name="Raghuraman S."/>
            <person name="Rege F."/>
            <person name="Reyes R."/>
            <person name="Rise C."/>
            <person name="Rogov P."/>
            <person name="Ross K."/>
            <person name="Ryan E."/>
            <person name="Settipalli S."/>
            <person name="Shea T."/>
            <person name="Sherpa N."/>
            <person name="Shi L."/>
            <person name="Shih D."/>
            <person name="Sparrow T."/>
            <person name="Spaulding J."/>
            <person name="Stalker J."/>
            <person name="Stange-Thomann N."/>
            <person name="Stavropoulos S."/>
            <person name="Stone C."/>
            <person name="Strader C."/>
            <person name="Tesfaye S."/>
            <person name="Thomson T."/>
            <person name="Thoulutsang Y."/>
            <person name="Thoulutsang D."/>
            <person name="Topham K."/>
            <person name="Topping I."/>
            <person name="Tsamla T."/>
            <person name="Vassiliev H."/>
            <person name="Vo A."/>
            <person name="Wangchuk T."/>
            <person name="Wangdi T."/>
            <person name="Weiand M."/>
            <person name="Wilkinson J."/>
            <person name="Wilson A."/>
            <person name="Yadav S."/>
            <person name="Young G."/>
            <person name="Yu Q."/>
            <person name="Zembek L."/>
            <person name="Zhong D."/>
            <person name="Zimmer A."/>
            <person name="Zwirko Z."/>
            <person name="Jaffe D.B."/>
            <person name="Alvarez P."/>
            <person name="Brockman W."/>
            <person name="Butler J."/>
            <person name="Chin C."/>
            <person name="Gnerre S."/>
            <person name="Grabherr M."/>
            <person name="Kleber M."/>
            <person name="Mauceli E."/>
            <person name="MacCallum I."/>
        </authorList>
    </citation>
    <scope>NUCLEOTIDE SEQUENCE [LARGE SCALE GENOMIC DNA]</scope>
    <source>
        <strain evidence="6 7">TSC#14021-0224.01</strain>
    </source>
</reference>
<dbReference type="FunFam" id="3.30.70.330:FF:000383">
    <property type="entry name" value="Sex lethal, isoform D"/>
    <property type="match status" value="1"/>
</dbReference>
<dbReference type="GO" id="GO:0009967">
    <property type="term" value="P:positive regulation of signal transduction"/>
    <property type="evidence" value="ECO:0007669"/>
    <property type="project" value="UniProtKB-ARBA"/>
</dbReference>
<dbReference type="InterPro" id="IPR035979">
    <property type="entry name" value="RBD_domain_sf"/>
</dbReference>
<gene>
    <name evidence="6" type="primary">Dere\GG16933</name>
    <name evidence="6" type="ORF">Dere_GG16933</name>
</gene>
<dbReference type="Pfam" id="PF00076">
    <property type="entry name" value="RRM_1"/>
    <property type="match status" value="2"/>
</dbReference>
<organism evidence="6 7">
    <name type="scientific">Drosophila erecta</name>
    <name type="common">Fruit fly</name>
    <dbReference type="NCBI Taxonomy" id="7220"/>
    <lineage>
        <taxon>Eukaryota</taxon>
        <taxon>Metazoa</taxon>
        <taxon>Ecdysozoa</taxon>
        <taxon>Arthropoda</taxon>
        <taxon>Hexapoda</taxon>
        <taxon>Insecta</taxon>
        <taxon>Pterygota</taxon>
        <taxon>Neoptera</taxon>
        <taxon>Endopterygota</taxon>
        <taxon>Diptera</taxon>
        <taxon>Brachycera</taxon>
        <taxon>Muscomorpha</taxon>
        <taxon>Ephydroidea</taxon>
        <taxon>Drosophilidae</taxon>
        <taxon>Drosophila</taxon>
        <taxon>Sophophora</taxon>
    </lineage>
</organism>
<dbReference type="GO" id="GO:0005737">
    <property type="term" value="C:cytoplasm"/>
    <property type="evidence" value="ECO:0007669"/>
    <property type="project" value="UniProtKB-ARBA"/>
</dbReference>
<dbReference type="HOGENOM" id="CLU_1108069_0_0_1"/>
<reference evidence="6 7" key="2">
    <citation type="journal article" date="2008" name="Bioinformatics">
        <title>Assembly reconciliation.</title>
        <authorList>
            <person name="Zimin A.V."/>
            <person name="Smith D.R."/>
            <person name="Sutton G."/>
            <person name="Yorke J.A."/>
        </authorList>
    </citation>
    <scope>NUCLEOTIDE SEQUENCE [LARGE SCALE GENOMIC DNA]</scope>
    <source>
        <strain evidence="6 7">TSC#14021-0224.01</strain>
    </source>
</reference>
<dbReference type="AlphaFoldDB" id="B3P3S4"/>
<evidence type="ECO:0000313" key="7">
    <source>
        <dbReference type="Proteomes" id="UP000008711"/>
    </source>
</evidence>
<keyword evidence="7" id="KW-1185">Reference proteome</keyword>
<dbReference type="PANTHER" id="PTHR48027">
    <property type="entry name" value="HETEROGENEOUS NUCLEAR RIBONUCLEOPROTEIN 87F-RELATED"/>
    <property type="match status" value="1"/>
</dbReference>
<dbReference type="Gene3D" id="3.30.70.330">
    <property type="match status" value="2"/>
</dbReference>
<dbReference type="eggNOG" id="KOG0118">
    <property type="taxonomic scope" value="Eukaryota"/>
</dbReference>
<dbReference type="KEGG" id="der:6553127"/>
<dbReference type="GO" id="GO:0010629">
    <property type="term" value="P:negative regulation of gene expression"/>
    <property type="evidence" value="ECO:0007669"/>
    <property type="project" value="UniProtKB-ARBA"/>
</dbReference>
<dbReference type="InterPro" id="IPR012677">
    <property type="entry name" value="Nucleotide-bd_a/b_plait_sf"/>
</dbReference>
<dbReference type="PROSITE" id="PS50102">
    <property type="entry name" value="RRM"/>
    <property type="match status" value="2"/>
</dbReference>
<dbReference type="GO" id="GO:1990904">
    <property type="term" value="C:ribonucleoprotein complex"/>
    <property type="evidence" value="ECO:0007669"/>
    <property type="project" value="InterPro"/>
</dbReference>
<evidence type="ECO:0000313" key="6">
    <source>
        <dbReference type="EMBL" id="EDV49030.1"/>
    </source>
</evidence>
<evidence type="ECO:0000259" key="5">
    <source>
        <dbReference type="PROSITE" id="PS50102"/>
    </source>
</evidence>
<dbReference type="InterPro" id="IPR002343">
    <property type="entry name" value="Hud_Sxl_RNA"/>
</dbReference>
<dbReference type="GO" id="GO:0010628">
    <property type="term" value="P:positive regulation of gene expression"/>
    <property type="evidence" value="ECO:0007669"/>
    <property type="project" value="EnsemblMetazoa"/>
</dbReference>
<feature type="domain" description="RRM" evidence="5">
    <location>
        <begin position="126"/>
        <end position="206"/>
    </location>
</feature>
<dbReference type="CDD" id="cd00590">
    <property type="entry name" value="RRM_SF"/>
    <property type="match status" value="1"/>
</dbReference>
<dbReference type="OMA" id="SCCYGFV"/>
<evidence type="ECO:0000256" key="4">
    <source>
        <dbReference type="SAM" id="MobiDB-lite"/>
    </source>
</evidence>
<dbReference type="Proteomes" id="UP000008711">
    <property type="component" value="Unassembled WGS sequence"/>
</dbReference>
<dbReference type="InterPro" id="IPR052462">
    <property type="entry name" value="SLIRP/GR-RBP-like"/>
</dbReference>
<proteinExistence type="predicted"/>
<keyword evidence="1" id="KW-0677">Repeat</keyword>
<dbReference type="GO" id="GO:0005634">
    <property type="term" value="C:nucleus"/>
    <property type="evidence" value="ECO:0007669"/>
    <property type="project" value="EnsemblMetazoa"/>
</dbReference>
<evidence type="ECO:0000256" key="3">
    <source>
        <dbReference type="PROSITE-ProRule" id="PRU00176"/>
    </source>
</evidence>
<evidence type="ECO:0000256" key="1">
    <source>
        <dbReference type="ARBA" id="ARBA00022737"/>
    </source>
</evidence>
<dbReference type="PhylomeDB" id="B3P3S4"/>
<feature type="domain" description="RRM" evidence="5">
    <location>
        <begin position="40"/>
        <end position="118"/>
    </location>
</feature>
<feature type="region of interest" description="Disordered" evidence="4">
    <location>
        <begin position="205"/>
        <end position="255"/>
    </location>
</feature>